<name>A0ACB9GCE3_CICIN</name>
<evidence type="ECO:0000313" key="2">
    <source>
        <dbReference type="Proteomes" id="UP001055811"/>
    </source>
</evidence>
<gene>
    <name evidence="1" type="ORF">L2E82_10726</name>
</gene>
<protein>
    <submittedName>
        <fullName evidence="1">Uncharacterized protein</fullName>
    </submittedName>
</protein>
<sequence length="106" mass="11610">MENSSYIQRCKDSSFVPKLTFFVFLSLILVLFFKSPSTTSSPSASQYTTSSSDLSRKSLKTSSWGGLASMLPVKIMTAPHQSDGCPPMLLLQCLRSHGSSIPRSTR</sequence>
<organism evidence="1 2">
    <name type="scientific">Cichorium intybus</name>
    <name type="common">Chicory</name>
    <dbReference type="NCBI Taxonomy" id="13427"/>
    <lineage>
        <taxon>Eukaryota</taxon>
        <taxon>Viridiplantae</taxon>
        <taxon>Streptophyta</taxon>
        <taxon>Embryophyta</taxon>
        <taxon>Tracheophyta</taxon>
        <taxon>Spermatophyta</taxon>
        <taxon>Magnoliopsida</taxon>
        <taxon>eudicotyledons</taxon>
        <taxon>Gunneridae</taxon>
        <taxon>Pentapetalae</taxon>
        <taxon>asterids</taxon>
        <taxon>campanulids</taxon>
        <taxon>Asterales</taxon>
        <taxon>Asteraceae</taxon>
        <taxon>Cichorioideae</taxon>
        <taxon>Cichorieae</taxon>
        <taxon>Cichoriinae</taxon>
        <taxon>Cichorium</taxon>
    </lineage>
</organism>
<proteinExistence type="predicted"/>
<dbReference type="EMBL" id="CM042010">
    <property type="protein sequence ID" value="KAI3780738.1"/>
    <property type="molecule type" value="Genomic_DNA"/>
</dbReference>
<evidence type="ECO:0000313" key="1">
    <source>
        <dbReference type="EMBL" id="KAI3780738.1"/>
    </source>
</evidence>
<reference evidence="1 2" key="2">
    <citation type="journal article" date="2022" name="Mol. Ecol. Resour.">
        <title>The genomes of chicory, endive, great burdock and yacon provide insights into Asteraceae paleo-polyploidization history and plant inulin production.</title>
        <authorList>
            <person name="Fan W."/>
            <person name="Wang S."/>
            <person name="Wang H."/>
            <person name="Wang A."/>
            <person name="Jiang F."/>
            <person name="Liu H."/>
            <person name="Zhao H."/>
            <person name="Xu D."/>
            <person name="Zhang Y."/>
        </authorList>
    </citation>
    <scope>NUCLEOTIDE SEQUENCE [LARGE SCALE GENOMIC DNA]</scope>
    <source>
        <strain evidence="2">cv. Punajuju</strain>
        <tissue evidence="1">Leaves</tissue>
    </source>
</reference>
<comment type="caution">
    <text evidence="1">The sequence shown here is derived from an EMBL/GenBank/DDBJ whole genome shotgun (WGS) entry which is preliminary data.</text>
</comment>
<reference evidence="2" key="1">
    <citation type="journal article" date="2022" name="Mol. Ecol. Resour.">
        <title>The genomes of chicory, endive, great burdock and yacon provide insights into Asteraceae palaeo-polyploidization history and plant inulin production.</title>
        <authorList>
            <person name="Fan W."/>
            <person name="Wang S."/>
            <person name="Wang H."/>
            <person name="Wang A."/>
            <person name="Jiang F."/>
            <person name="Liu H."/>
            <person name="Zhao H."/>
            <person name="Xu D."/>
            <person name="Zhang Y."/>
        </authorList>
    </citation>
    <scope>NUCLEOTIDE SEQUENCE [LARGE SCALE GENOMIC DNA]</scope>
    <source>
        <strain evidence="2">cv. Punajuju</strain>
    </source>
</reference>
<dbReference type="Proteomes" id="UP001055811">
    <property type="component" value="Linkage Group LG02"/>
</dbReference>
<keyword evidence="2" id="KW-1185">Reference proteome</keyword>
<accession>A0ACB9GCE3</accession>